<proteinExistence type="inferred from homology"/>
<keyword evidence="6" id="KW-0145">Chemotaxis</keyword>
<evidence type="ECO:0000256" key="3">
    <source>
        <dbReference type="ARBA" id="ARBA00020392"/>
    </source>
</evidence>
<keyword evidence="11" id="KW-0175">Coiled coil</keyword>
<dbReference type="Pfam" id="PF02050">
    <property type="entry name" value="FliJ"/>
    <property type="match status" value="1"/>
</dbReference>
<keyword evidence="12" id="KW-0969">Cilium</keyword>
<dbReference type="GO" id="GO:0044781">
    <property type="term" value="P:bacterial-type flagellum organization"/>
    <property type="evidence" value="ECO:0007669"/>
    <property type="project" value="UniProtKB-KW"/>
</dbReference>
<dbReference type="GO" id="GO:0015031">
    <property type="term" value="P:protein transport"/>
    <property type="evidence" value="ECO:0007669"/>
    <property type="project" value="UniProtKB-KW"/>
</dbReference>
<evidence type="ECO:0000313" key="13">
    <source>
        <dbReference type="Proteomes" id="UP000011922"/>
    </source>
</evidence>
<dbReference type="Proteomes" id="UP000011922">
    <property type="component" value="Unassembled WGS sequence"/>
</dbReference>
<sequence length="124" mass="14830">MLVMAEAQRRYRDQAEHLDGLKSRLARAEAEFFSRKAYTPPDLWLWNTYKKAADFDIKLADAALQRLAKELQRARLEVIARAKDRKLLEKLKENQAKRYEQEERLAEQKEFDESSTLRFKHQDF</sequence>
<gene>
    <name evidence="12" type="ORF">PCS_00772</name>
</gene>
<dbReference type="PATRIC" id="fig|1262666.3.peg.780"/>
<dbReference type="AlphaFoldDB" id="M5PWR2"/>
<dbReference type="GO" id="GO:0009288">
    <property type="term" value="C:bacterial-type flagellum"/>
    <property type="evidence" value="ECO:0007669"/>
    <property type="project" value="InterPro"/>
</dbReference>
<dbReference type="InterPro" id="IPR012823">
    <property type="entry name" value="Flagell_FliJ"/>
</dbReference>
<organism evidence="12 13">
    <name type="scientific">Desulfocurvibacter africanus PCS</name>
    <dbReference type="NCBI Taxonomy" id="1262666"/>
    <lineage>
        <taxon>Bacteria</taxon>
        <taxon>Pseudomonadati</taxon>
        <taxon>Thermodesulfobacteriota</taxon>
        <taxon>Desulfovibrionia</taxon>
        <taxon>Desulfovibrionales</taxon>
        <taxon>Desulfovibrionaceae</taxon>
        <taxon>Desulfocurvibacter</taxon>
    </lineage>
</organism>
<evidence type="ECO:0000256" key="8">
    <source>
        <dbReference type="ARBA" id="ARBA00022927"/>
    </source>
</evidence>
<keyword evidence="4" id="KW-0813">Transport</keyword>
<evidence type="ECO:0000256" key="6">
    <source>
        <dbReference type="ARBA" id="ARBA00022500"/>
    </source>
</evidence>
<name>M5PWR2_DESAF</name>
<keyword evidence="10" id="KW-1006">Bacterial flagellum protein export</keyword>
<evidence type="ECO:0000313" key="12">
    <source>
        <dbReference type="EMBL" id="EMG38474.1"/>
    </source>
</evidence>
<evidence type="ECO:0000256" key="9">
    <source>
        <dbReference type="ARBA" id="ARBA00023136"/>
    </source>
</evidence>
<evidence type="ECO:0000256" key="7">
    <source>
        <dbReference type="ARBA" id="ARBA00022795"/>
    </source>
</evidence>
<dbReference type="InterPro" id="IPR053716">
    <property type="entry name" value="Flag_assembly_chemotaxis_eff"/>
</dbReference>
<keyword evidence="12" id="KW-0282">Flagellum</keyword>
<dbReference type="GO" id="GO:0006935">
    <property type="term" value="P:chemotaxis"/>
    <property type="evidence" value="ECO:0007669"/>
    <property type="project" value="UniProtKB-KW"/>
</dbReference>
<evidence type="ECO:0000256" key="1">
    <source>
        <dbReference type="ARBA" id="ARBA00004413"/>
    </source>
</evidence>
<dbReference type="GO" id="GO:0005886">
    <property type="term" value="C:plasma membrane"/>
    <property type="evidence" value="ECO:0007669"/>
    <property type="project" value="UniProtKB-SubCell"/>
</dbReference>
<evidence type="ECO:0000256" key="11">
    <source>
        <dbReference type="SAM" id="Coils"/>
    </source>
</evidence>
<feature type="coiled-coil region" evidence="11">
    <location>
        <begin position="57"/>
        <end position="109"/>
    </location>
</feature>
<evidence type="ECO:0000256" key="5">
    <source>
        <dbReference type="ARBA" id="ARBA00022475"/>
    </source>
</evidence>
<evidence type="ECO:0000256" key="4">
    <source>
        <dbReference type="ARBA" id="ARBA00022448"/>
    </source>
</evidence>
<protein>
    <recommendedName>
        <fullName evidence="3">Flagellar FliJ protein</fullName>
    </recommendedName>
</protein>
<feature type="coiled-coil region" evidence="11">
    <location>
        <begin position="4"/>
        <end position="31"/>
    </location>
</feature>
<comment type="similarity">
    <text evidence="2">Belongs to the FliJ family.</text>
</comment>
<evidence type="ECO:0000256" key="10">
    <source>
        <dbReference type="ARBA" id="ARBA00023225"/>
    </source>
</evidence>
<keyword evidence="12" id="KW-0966">Cell projection</keyword>
<evidence type="ECO:0000256" key="2">
    <source>
        <dbReference type="ARBA" id="ARBA00010004"/>
    </source>
</evidence>
<dbReference type="Gene3D" id="1.10.287.1700">
    <property type="match status" value="1"/>
</dbReference>
<keyword evidence="8" id="KW-0653">Protein transport</keyword>
<comment type="caution">
    <text evidence="12">The sequence shown here is derived from an EMBL/GenBank/DDBJ whole genome shotgun (WGS) entry which is preliminary data.</text>
</comment>
<keyword evidence="7" id="KW-1005">Bacterial flagellum biogenesis</keyword>
<accession>M5PWR2</accession>
<keyword evidence="9" id="KW-0472">Membrane</keyword>
<comment type="subcellular location">
    <subcellularLocation>
        <location evidence="1">Cell membrane</location>
        <topology evidence="1">Peripheral membrane protein</topology>
        <orientation evidence="1">Cytoplasmic side</orientation>
    </subcellularLocation>
</comment>
<keyword evidence="5" id="KW-1003">Cell membrane</keyword>
<dbReference type="GO" id="GO:0071973">
    <property type="term" value="P:bacterial-type flagellum-dependent cell motility"/>
    <property type="evidence" value="ECO:0007669"/>
    <property type="project" value="InterPro"/>
</dbReference>
<dbReference type="EMBL" id="AOSV01000004">
    <property type="protein sequence ID" value="EMG38474.1"/>
    <property type="molecule type" value="Genomic_DNA"/>
</dbReference>
<reference evidence="12 13" key="1">
    <citation type="journal article" date="2013" name="Genome Announc.">
        <title>Draft Genome Sequence for Desulfovibrio africanus Strain PCS.</title>
        <authorList>
            <person name="Brown S.D."/>
            <person name="Utturkar S.M."/>
            <person name="Arkin A.P."/>
            <person name="Deutschbauer A.M."/>
            <person name="Elias D.A."/>
            <person name="Hazen T.C."/>
            <person name="Chakraborty R."/>
        </authorList>
    </citation>
    <scope>NUCLEOTIDE SEQUENCE [LARGE SCALE GENOMIC DNA]</scope>
    <source>
        <strain evidence="12 13">PCS</strain>
    </source>
</reference>